<feature type="domain" description="SET" evidence="9">
    <location>
        <begin position="122"/>
        <end position="246"/>
    </location>
</feature>
<evidence type="ECO:0000259" key="9">
    <source>
        <dbReference type="PROSITE" id="PS50280"/>
    </source>
</evidence>
<feature type="domain" description="Pre-SET" evidence="10">
    <location>
        <begin position="54"/>
        <end position="119"/>
    </location>
</feature>
<dbReference type="AlphaFoldDB" id="A0A8T2PPG0"/>
<dbReference type="GO" id="GO:0005694">
    <property type="term" value="C:chromosome"/>
    <property type="evidence" value="ECO:0007669"/>
    <property type="project" value="UniProtKB-SubCell"/>
</dbReference>
<dbReference type="EMBL" id="JAFBMS010000004">
    <property type="protein sequence ID" value="KAG9353237.1"/>
    <property type="molecule type" value="Genomic_DNA"/>
</dbReference>
<dbReference type="PANTHER" id="PTHR46223">
    <property type="entry name" value="HISTONE-LYSINE N-METHYLTRANSFERASE SUV39H"/>
    <property type="match status" value="1"/>
</dbReference>
<evidence type="ECO:0008006" key="14">
    <source>
        <dbReference type="Google" id="ProtNLM"/>
    </source>
</evidence>
<dbReference type="GO" id="GO:0005634">
    <property type="term" value="C:nucleus"/>
    <property type="evidence" value="ECO:0007669"/>
    <property type="project" value="InterPro"/>
</dbReference>
<dbReference type="Gene3D" id="2.170.270.10">
    <property type="entry name" value="SET domain"/>
    <property type="match status" value="1"/>
</dbReference>
<evidence type="ECO:0000256" key="5">
    <source>
        <dbReference type="ARBA" id="ARBA00022691"/>
    </source>
</evidence>
<dbReference type="CDD" id="cd10544">
    <property type="entry name" value="SET_SETMAR"/>
    <property type="match status" value="1"/>
</dbReference>
<dbReference type="OrthoDB" id="616263at2759"/>
<evidence type="ECO:0000256" key="7">
    <source>
        <dbReference type="ARBA" id="ARBA00022833"/>
    </source>
</evidence>
<gene>
    <name evidence="12" type="ORF">JZ751_017813</name>
</gene>
<accession>A0A8T2PPG0</accession>
<protein>
    <recommendedName>
        <fullName evidence="14">Histone-lysine N-methyltransferase SETMAR</fullName>
    </recommendedName>
</protein>
<sequence length="298" mass="32454">MSFTSDQDVCNGLENLPVFFEGTVRKDESPVFQYSPENVPGPGCEIDPNEVTLPGCDCRTQSCQQGSCSCLLTHGEAYDSQGRLRDPGADGAEYSRPVFECNALCECSEACCNRVVQRGLSLGVCIFYSGSRGWGLRSLEPVPRGTFVCEYAGEVIGLEEARQRQHAQKAEDMNYIISVREHAGGGRVGETIVDPATVGNVGRFLNHSCQPNLFMVPVRIHSLVPRLALFAGRDITPGEELTFDYSGGYRNPQGKGPCLTKHDQQTDRVEDLKRKHCHCGAPSCSGFLPLDLSVIGNA</sequence>
<proteinExistence type="predicted"/>
<keyword evidence="5" id="KW-0949">S-adenosyl-L-methionine</keyword>
<name>A0A8T2PPG0_9TELE</name>
<dbReference type="Pfam" id="PF05033">
    <property type="entry name" value="Pre-SET"/>
    <property type="match status" value="1"/>
</dbReference>
<evidence type="ECO:0000256" key="4">
    <source>
        <dbReference type="ARBA" id="ARBA00022679"/>
    </source>
</evidence>
<dbReference type="GO" id="GO:0042054">
    <property type="term" value="F:histone methyltransferase activity"/>
    <property type="evidence" value="ECO:0007669"/>
    <property type="project" value="InterPro"/>
</dbReference>
<dbReference type="InterPro" id="IPR003616">
    <property type="entry name" value="Post-SET_dom"/>
</dbReference>
<dbReference type="PANTHER" id="PTHR46223:SF3">
    <property type="entry name" value="HISTONE-LYSINE N-METHYLTRANSFERASE SET-23"/>
    <property type="match status" value="1"/>
</dbReference>
<keyword evidence="4" id="KW-0808">Transferase</keyword>
<feature type="domain" description="Post-SET" evidence="11">
    <location>
        <begin position="273"/>
        <end position="289"/>
    </location>
</feature>
<evidence type="ECO:0000256" key="1">
    <source>
        <dbReference type="ARBA" id="ARBA00004286"/>
    </source>
</evidence>
<dbReference type="SMART" id="SM00468">
    <property type="entry name" value="PreSET"/>
    <property type="match status" value="1"/>
</dbReference>
<dbReference type="InterPro" id="IPR007728">
    <property type="entry name" value="Pre-SET_dom"/>
</dbReference>
<keyword evidence="2" id="KW-0158">Chromosome</keyword>
<reference evidence="12" key="1">
    <citation type="thesis" date="2021" institute="BYU ScholarsArchive" country="Provo, UT, USA">
        <title>Applications of and Algorithms for Genome Assembly and Genomic Analyses with an Emphasis on Marine Teleosts.</title>
        <authorList>
            <person name="Pickett B.D."/>
        </authorList>
    </citation>
    <scope>NUCLEOTIDE SEQUENCE</scope>
    <source>
        <strain evidence="12">HI-2016</strain>
    </source>
</reference>
<keyword evidence="7" id="KW-0862">Zinc</keyword>
<dbReference type="InterPro" id="IPR001214">
    <property type="entry name" value="SET_dom"/>
</dbReference>
<dbReference type="Proteomes" id="UP000824540">
    <property type="component" value="Unassembled WGS sequence"/>
</dbReference>
<organism evidence="12 13">
    <name type="scientific">Albula glossodonta</name>
    <name type="common">roundjaw bonefish</name>
    <dbReference type="NCBI Taxonomy" id="121402"/>
    <lineage>
        <taxon>Eukaryota</taxon>
        <taxon>Metazoa</taxon>
        <taxon>Chordata</taxon>
        <taxon>Craniata</taxon>
        <taxon>Vertebrata</taxon>
        <taxon>Euteleostomi</taxon>
        <taxon>Actinopterygii</taxon>
        <taxon>Neopterygii</taxon>
        <taxon>Teleostei</taxon>
        <taxon>Albuliformes</taxon>
        <taxon>Albulidae</taxon>
        <taxon>Albula</taxon>
    </lineage>
</organism>
<keyword evidence="3" id="KW-0489">Methyltransferase</keyword>
<dbReference type="PROSITE" id="PS50280">
    <property type="entry name" value="SET"/>
    <property type="match status" value="1"/>
</dbReference>
<dbReference type="PROSITE" id="PS50867">
    <property type="entry name" value="PRE_SET"/>
    <property type="match status" value="1"/>
</dbReference>
<evidence type="ECO:0000256" key="3">
    <source>
        <dbReference type="ARBA" id="ARBA00022603"/>
    </source>
</evidence>
<dbReference type="SMART" id="SM00508">
    <property type="entry name" value="PostSET"/>
    <property type="match status" value="1"/>
</dbReference>
<dbReference type="GO" id="GO:0008270">
    <property type="term" value="F:zinc ion binding"/>
    <property type="evidence" value="ECO:0007669"/>
    <property type="project" value="InterPro"/>
</dbReference>
<dbReference type="PROSITE" id="PS50868">
    <property type="entry name" value="POST_SET"/>
    <property type="match status" value="1"/>
</dbReference>
<dbReference type="InterPro" id="IPR046341">
    <property type="entry name" value="SET_dom_sf"/>
</dbReference>
<evidence type="ECO:0000259" key="11">
    <source>
        <dbReference type="PROSITE" id="PS50868"/>
    </source>
</evidence>
<dbReference type="Pfam" id="PF00856">
    <property type="entry name" value="SET"/>
    <property type="match status" value="1"/>
</dbReference>
<dbReference type="SMART" id="SM00317">
    <property type="entry name" value="SET"/>
    <property type="match status" value="1"/>
</dbReference>
<dbReference type="GO" id="GO:0032259">
    <property type="term" value="P:methylation"/>
    <property type="evidence" value="ECO:0007669"/>
    <property type="project" value="UniProtKB-KW"/>
</dbReference>
<keyword evidence="8" id="KW-0156">Chromatin regulator</keyword>
<evidence type="ECO:0000256" key="2">
    <source>
        <dbReference type="ARBA" id="ARBA00022454"/>
    </source>
</evidence>
<comment type="subcellular location">
    <subcellularLocation>
        <location evidence="1">Chromosome</location>
    </subcellularLocation>
</comment>
<keyword evidence="13" id="KW-1185">Reference proteome</keyword>
<evidence type="ECO:0000313" key="12">
    <source>
        <dbReference type="EMBL" id="KAG9353237.1"/>
    </source>
</evidence>
<comment type="caution">
    <text evidence="12">The sequence shown here is derived from an EMBL/GenBank/DDBJ whole genome shotgun (WGS) entry which is preliminary data.</text>
</comment>
<keyword evidence="6" id="KW-0479">Metal-binding</keyword>
<dbReference type="SUPFAM" id="SSF82199">
    <property type="entry name" value="SET domain"/>
    <property type="match status" value="1"/>
</dbReference>
<evidence type="ECO:0000259" key="10">
    <source>
        <dbReference type="PROSITE" id="PS50867"/>
    </source>
</evidence>
<evidence type="ECO:0000256" key="8">
    <source>
        <dbReference type="ARBA" id="ARBA00022853"/>
    </source>
</evidence>
<evidence type="ECO:0000256" key="6">
    <source>
        <dbReference type="ARBA" id="ARBA00022723"/>
    </source>
</evidence>
<evidence type="ECO:0000313" key="13">
    <source>
        <dbReference type="Proteomes" id="UP000824540"/>
    </source>
</evidence>
<dbReference type="InterPro" id="IPR050973">
    <property type="entry name" value="H3K9_Histone-Lys_N-MTase"/>
</dbReference>